<keyword evidence="3" id="KW-1185">Reference proteome</keyword>
<protein>
    <submittedName>
        <fullName evidence="1">Uncharacterized protein</fullName>
    </submittedName>
</protein>
<dbReference type="RefSeq" id="WP_179707202.1">
    <property type="nucleotide sequence ID" value="NZ_JACCAS010000001.1"/>
</dbReference>
<evidence type="ECO:0000313" key="4">
    <source>
        <dbReference type="Proteomes" id="UP000572540"/>
    </source>
</evidence>
<accession>A0A7Z0B2K7</accession>
<sequence length="67" mass="7490">MLTRVSISIARLRNQSTPFCRVYKKLVSKDVVDTTRASPERKKARFPKKAGFAHATGLERRAAVCVA</sequence>
<organism evidence="1 4">
    <name type="scientific">Paraburkholderia bryophila</name>
    <dbReference type="NCBI Taxonomy" id="420952"/>
    <lineage>
        <taxon>Bacteria</taxon>
        <taxon>Pseudomonadati</taxon>
        <taxon>Pseudomonadota</taxon>
        <taxon>Betaproteobacteria</taxon>
        <taxon>Burkholderiales</taxon>
        <taxon>Burkholderiaceae</taxon>
        <taxon>Paraburkholderia</taxon>
    </lineage>
</organism>
<gene>
    <name evidence="2" type="ORF">GGD40_002304</name>
    <name evidence="1" type="ORF">GGD41_005306</name>
</gene>
<name>A0A7Z0B2K7_9BURK</name>
<reference evidence="3 4" key="1">
    <citation type="submission" date="2020-07" db="EMBL/GenBank/DDBJ databases">
        <title>Exploring microbial biodiversity for novel pathways involved in the catabolism of aromatic compounds derived from lignin.</title>
        <authorList>
            <person name="Elkins J."/>
        </authorList>
    </citation>
    <scope>NUCLEOTIDE SEQUENCE [LARGE SCALE GENOMIC DNA]</scope>
    <source>
        <strain evidence="1 4">H2C3B</strain>
        <strain evidence="2 3">H2C3C</strain>
    </source>
</reference>
<dbReference type="Proteomes" id="UP000572540">
    <property type="component" value="Unassembled WGS sequence"/>
</dbReference>
<evidence type="ECO:0000313" key="1">
    <source>
        <dbReference type="EMBL" id="NYH18078.1"/>
    </source>
</evidence>
<dbReference type="EMBL" id="JACCAU010000001">
    <property type="protein sequence ID" value="NYH18078.1"/>
    <property type="molecule type" value="Genomic_DNA"/>
</dbReference>
<evidence type="ECO:0000313" key="2">
    <source>
        <dbReference type="EMBL" id="NYH22825.1"/>
    </source>
</evidence>
<proteinExistence type="predicted"/>
<comment type="caution">
    <text evidence="1">The sequence shown here is derived from an EMBL/GenBank/DDBJ whole genome shotgun (WGS) entry which is preliminary data.</text>
</comment>
<dbReference type="AlphaFoldDB" id="A0A7Z0B2K7"/>
<evidence type="ECO:0000313" key="3">
    <source>
        <dbReference type="Proteomes" id="UP000540929"/>
    </source>
</evidence>
<dbReference type="Proteomes" id="UP000540929">
    <property type="component" value="Unassembled WGS sequence"/>
</dbReference>
<dbReference type="EMBL" id="JACCAS010000001">
    <property type="protein sequence ID" value="NYH22825.1"/>
    <property type="molecule type" value="Genomic_DNA"/>
</dbReference>